<dbReference type="Gene3D" id="1.50.10.10">
    <property type="match status" value="1"/>
</dbReference>
<dbReference type="InterPro" id="IPR027414">
    <property type="entry name" value="GH95_N_dom"/>
</dbReference>
<dbReference type="InterPro" id="IPR054363">
    <property type="entry name" value="GH95_cat"/>
</dbReference>
<dbReference type="SUPFAM" id="SSF48208">
    <property type="entry name" value="Six-hairpin glycosidases"/>
    <property type="match status" value="1"/>
</dbReference>
<evidence type="ECO:0000256" key="1">
    <source>
        <dbReference type="SAM" id="SignalP"/>
    </source>
</evidence>
<evidence type="ECO:0000313" key="5">
    <source>
        <dbReference type="EMBL" id="OQP44554.1"/>
    </source>
</evidence>
<keyword evidence="6" id="KW-1185">Reference proteome</keyword>
<dbReference type="AlphaFoldDB" id="A0A1V9EF22"/>
<organism evidence="5 6">
    <name type="scientific">Niastella yeongjuensis</name>
    <dbReference type="NCBI Taxonomy" id="354355"/>
    <lineage>
        <taxon>Bacteria</taxon>
        <taxon>Pseudomonadati</taxon>
        <taxon>Bacteroidota</taxon>
        <taxon>Chitinophagia</taxon>
        <taxon>Chitinophagales</taxon>
        <taxon>Chitinophagaceae</taxon>
        <taxon>Niastella</taxon>
    </lineage>
</organism>
<evidence type="ECO:0000259" key="3">
    <source>
        <dbReference type="Pfam" id="PF21307"/>
    </source>
</evidence>
<dbReference type="InterPro" id="IPR049053">
    <property type="entry name" value="AFCA-like_C"/>
</dbReference>
<evidence type="ECO:0000313" key="6">
    <source>
        <dbReference type="Proteomes" id="UP000192610"/>
    </source>
</evidence>
<feature type="domain" description="Alpha fucosidase A-like C-terminal" evidence="3">
    <location>
        <begin position="707"/>
        <end position="798"/>
    </location>
</feature>
<keyword evidence="1" id="KW-0732">Signal</keyword>
<evidence type="ECO:0000259" key="2">
    <source>
        <dbReference type="Pfam" id="PF14498"/>
    </source>
</evidence>
<comment type="caution">
    <text evidence="5">The sequence shown here is derived from an EMBL/GenBank/DDBJ whole genome shotgun (WGS) entry which is preliminary data.</text>
</comment>
<dbReference type="STRING" id="354355.SAMN05660816_03688"/>
<dbReference type="Pfam" id="PF22124">
    <property type="entry name" value="Glyco_hydro_95_cat"/>
    <property type="match status" value="1"/>
</dbReference>
<feature type="domain" description="Glycosyl hydrolase family 95 N-terminal" evidence="2">
    <location>
        <begin position="26"/>
        <end position="275"/>
    </location>
</feature>
<dbReference type="PANTHER" id="PTHR31084">
    <property type="entry name" value="ALPHA-L-FUCOSIDASE 2"/>
    <property type="match status" value="1"/>
</dbReference>
<keyword evidence="5" id="KW-0378">Hydrolase</keyword>
<protein>
    <submittedName>
        <fullName evidence="5">Glycoside hydrolase</fullName>
    </submittedName>
</protein>
<feature type="domain" description="Glycosyl hydrolase family 95 catalytic" evidence="4">
    <location>
        <begin position="294"/>
        <end position="705"/>
    </location>
</feature>
<dbReference type="RefSeq" id="WP_081202611.1">
    <property type="nucleotide sequence ID" value="NZ_FOCZ01000006.1"/>
</dbReference>
<proteinExistence type="predicted"/>
<dbReference type="PIRSF" id="PIRSF007663">
    <property type="entry name" value="UCP007663"/>
    <property type="match status" value="1"/>
</dbReference>
<feature type="signal peptide" evidence="1">
    <location>
        <begin position="1"/>
        <end position="19"/>
    </location>
</feature>
<feature type="chain" id="PRO_5010735291" evidence="1">
    <location>
        <begin position="20"/>
        <end position="804"/>
    </location>
</feature>
<dbReference type="Pfam" id="PF14498">
    <property type="entry name" value="Glyco_hyd_65N_2"/>
    <property type="match status" value="1"/>
</dbReference>
<dbReference type="PANTHER" id="PTHR31084:SF0">
    <property type="entry name" value="ALPHA-L-FUCOSIDASE 2"/>
    <property type="match status" value="1"/>
</dbReference>
<gene>
    <name evidence="5" type="ORF">A4H97_09290</name>
</gene>
<dbReference type="InterPro" id="IPR016518">
    <property type="entry name" value="Alpha-L-fucosidase"/>
</dbReference>
<reference evidence="6" key="1">
    <citation type="submission" date="2016-04" db="EMBL/GenBank/DDBJ databases">
        <authorList>
            <person name="Chen L."/>
            <person name="Zhuang W."/>
            <person name="Wang G."/>
        </authorList>
    </citation>
    <scope>NUCLEOTIDE SEQUENCE [LARGE SCALE GENOMIC DNA]</scope>
    <source>
        <strain evidence="6">17621</strain>
    </source>
</reference>
<dbReference type="Pfam" id="PF21307">
    <property type="entry name" value="Glyco_hydro_95_C"/>
    <property type="match status" value="1"/>
</dbReference>
<sequence>MPRCLSLLLLLFLVIKTNAQQHPLRLWYDAPAAYWEASVPLGNGRLGAMPDGGIVNENIVLNDITLWSGAPQNADLPGAYEYLDTIQHLLFAEKNVEAQEVMASHFICKGVGSARAKSADEPYGSFQLLGNLGIQYAYGTDTAILKPVNYKRELSLDNALATTTFTINNITYNREYFTSFDDDVIAIKLSASQLQKINCTLTLNRPERFETSATGTTLLMTGQLNNGTDGKGMLYKVKLQVQANGGHVTAVNNSLQIKNANSAIIYISAGTNYKAPAYAAKVDKLLANALQKNYTQQKATHIKKYQQLFQRASVTLAGNNKDNLPTDKRLEAFVSDSTDNGLPALYFQYGRYLLIGSARAGLLPPNLQGLWSNTVQTVWNGDYHLNINIQMNHWPLEVTNLPMLNDPFFGLVNGMIANGEKTAQAYYKAKGWVAFVLTNLWQFTSPGENYTWGSFNTGSAWLCQMLWSHYEYTQDTAYLRKLYPILKGSADFYLSTLVKEPTHGWLVTAPSNSPENAFILPDGRKANVCEGPTMDNQIIRYLFSATAAACDRLQVDDEFKQALQKTIVQLPPNQIGKDGRLMEWLKEYQEAEPHHRHVSHLWGLYPASEINMNTPELAAAARKTLEGRGDEGTGWSLAWKMNLWARLHDGDHAFLILQRLLKPVRPTGKLNFTNGGGSYANLFCAHPPYQIDGNFGGTAGIAEMLLQSVDSTIELLPALPRGWNAGQFAGLCVRGGAEVSAAWSDRQVREMTIKATNARTFVIRKPKTAKNVQIKKNNKVSNTSNATIRVNMRPGETIKLVFEV</sequence>
<dbReference type="GO" id="GO:0005975">
    <property type="term" value="P:carbohydrate metabolic process"/>
    <property type="evidence" value="ECO:0007669"/>
    <property type="project" value="InterPro"/>
</dbReference>
<name>A0A1V9EF22_9BACT</name>
<evidence type="ECO:0000259" key="4">
    <source>
        <dbReference type="Pfam" id="PF22124"/>
    </source>
</evidence>
<dbReference type="Proteomes" id="UP000192610">
    <property type="component" value="Unassembled WGS sequence"/>
</dbReference>
<dbReference type="EMBL" id="LVXG01000034">
    <property type="protein sequence ID" value="OQP44554.1"/>
    <property type="molecule type" value="Genomic_DNA"/>
</dbReference>
<accession>A0A1V9EF22</accession>
<dbReference type="InterPro" id="IPR012341">
    <property type="entry name" value="6hp_glycosidase-like_sf"/>
</dbReference>
<dbReference type="InterPro" id="IPR008928">
    <property type="entry name" value="6-hairpin_glycosidase_sf"/>
</dbReference>
<dbReference type="OrthoDB" id="9768507at2"/>
<dbReference type="GO" id="GO:0004560">
    <property type="term" value="F:alpha-L-fucosidase activity"/>
    <property type="evidence" value="ECO:0007669"/>
    <property type="project" value="InterPro"/>
</dbReference>